<gene>
    <name evidence="4" type="ORF">HH1059_13680</name>
</gene>
<name>A0A110B768_HALHR</name>
<dbReference type="Proteomes" id="UP000218890">
    <property type="component" value="Chromosome"/>
</dbReference>
<protein>
    <submittedName>
        <fullName evidence="4">Uncharacterized protein</fullName>
    </submittedName>
</protein>
<keyword evidence="1" id="KW-0175">Coiled coil</keyword>
<feature type="transmembrane region" description="Helical" evidence="3">
    <location>
        <begin position="155"/>
        <end position="173"/>
    </location>
</feature>
<organism evidence="4 5">
    <name type="scientific">Halorhodospira halochloris</name>
    <name type="common">Ectothiorhodospira halochloris</name>
    <dbReference type="NCBI Taxonomy" id="1052"/>
    <lineage>
        <taxon>Bacteria</taxon>
        <taxon>Pseudomonadati</taxon>
        <taxon>Pseudomonadota</taxon>
        <taxon>Gammaproteobacteria</taxon>
        <taxon>Chromatiales</taxon>
        <taxon>Ectothiorhodospiraceae</taxon>
        <taxon>Halorhodospira</taxon>
    </lineage>
</organism>
<evidence type="ECO:0000313" key="5">
    <source>
        <dbReference type="Proteomes" id="UP000218890"/>
    </source>
</evidence>
<evidence type="ECO:0000256" key="2">
    <source>
        <dbReference type="SAM" id="MobiDB-lite"/>
    </source>
</evidence>
<evidence type="ECO:0000256" key="1">
    <source>
        <dbReference type="SAM" id="Coils"/>
    </source>
</evidence>
<evidence type="ECO:0000256" key="3">
    <source>
        <dbReference type="SAM" id="Phobius"/>
    </source>
</evidence>
<feature type="transmembrane region" description="Helical" evidence="3">
    <location>
        <begin position="180"/>
        <end position="199"/>
    </location>
</feature>
<keyword evidence="3" id="KW-0812">Transmembrane</keyword>
<keyword evidence="5" id="KW-1185">Reference proteome</keyword>
<sequence length="206" mass="23649">MAAEHEQTRLGLEQRLSESQQALENLQAQVERERKYWKGQELQYIKRFNEISNERDNYQQRAEKLEDQLKQETKMLQRKLDSAHQERSVVNIAQRARQSRIVSSNEPVTNRSPSGLNSTEFTRPSGMAPIPELGDSRRVSTCEDVLNSAVITGSFYTYGTMSLLVTLLFNALIMKDIRHYANLFGLFSCISLESFPATFSLPKQKV</sequence>
<proteinExistence type="predicted"/>
<feature type="region of interest" description="Disordered" evidence="2">
    <location>
        <begin position="101"/>
        <end position="134"/>
    </location>
</feature>
<keyword evidence="3" id="KW-1133">Transmembrane helix</keyword>
<dbReference type="EMBL" id="AP017372">
    <property type="protein sequence ID" value="BAU58078.1"/>
    <property type="molecule type" value="Genomic_DNA"/>
</dbReference>
<reference evidence="4" key="1">
    <citation type="submission" date="2016-02" db="EMBL/GenBank/DDBJ databases">
        <title>Halorhodospira halochloris DSM-1059 complete genome, version 2.</title>
        <authorList>
            <person name="Tsukatani Y."/>
        </authorList>
    </citation>
    <scope>NUCLEOTIDE SEQUENCE</scope>
    <source>
        <strain evidence="4">DSM 1059</strain>
    </source>
</reference>
<dbReference type="AlphaFoldDB" id="A0A110B768"/>
<keyword evidence="3" id="KW-0472">Membrane</keyword>
<feature type="compositionally biased region" description="Polar residues" evidence="2">
    <location>
        <begin position="101"/>
        <end position="122"/>
    </location>
</feature>
<dbReference type="KEGG" id="hhk:HH1059_13680"/>
<accession>A0A110B768</accession>
<feature type="coiled-coil region" evidence="1">
    <location>
        <begin position="2"/>
        <end position="86"/>
    </location>
</feature>
<evidence type="ECO:0000313" key="4">
    <source>
        <dbReference type="EMBL" id="BAU58078.1"/>
    </source>
</evidence>